<keyword evidence="4" id="KW-0999">Mitochondrion inner membrane</keyword>
<evidence type="ECO:0000256" key="5">
    <source>
        <dbReference type="ARBA" id="ARBA00022982"/>
    </source>
</evidence>
<dbReference type="InterPro" id="IPR039993">
    <property type="entry name" value="NDUFB10"/>
</dbReference>
<dbReference type="STRING" id="933084.A0A067PEI0"/>
<organism evidence="8 9">
    <name type="scientific">Jaapia argillacea MUCL 33604</name>
    <dbReference type="NCBI Taxonomy" id="933084"/>
    <lineage>
        <taxon>Eukaryota</taxon>
        <taxon>Fungi</taxon>
        <taxon>Dikarya</taxon>
        <taxon>Basidiomycota</taxon>
        <taxon>Agaricomycotina</taxon>
        <taxon>Agaricomycetes</taxon>
        <taxon>Agaricomycetidae</taxon>
        <taxon>Jaapiales</taxon>
        <taxon>Jaapiaceae</taxon>
        <taxon>Jaapia</taxon>
    </lineage>
</organism>
<comment type="subcellular location">
    <subcellularLocation>
        <location evidence="1">Mitochondrion inner membrane</location>
        <topology evidence="1">Peripheral membrane protein</topology>
        <orientation evidence="1">Matrix side</orientation>
    </subcellularLocation>
</comment>
<keyword evidence="6" id="KW-0496">Mitochondrion</keyword>
<evidence type="ECO:0000256" key="1">
    <source>
        <dbReference type="ARBA" id="ARBA00004443"/>
    </source>
</evidence>
<dbReference type="OrthoDB" id="10252718at2759"/>
<gene>
    <name evidence="8" type="ORF">JAAARDRAFT_39557</name>
</gene>
<dbReference type="PANTHER" id="PTHR13094:SF1">
    <property type="entry name" value="NADH DEHYDROGENASE [UBIQUINONE] 1 BETA SUBCOMPLEX SUBUNIT 10"/>
    <property type="match status" value="1"/>
</dbReference>
<keyword evidence="3" id="KW-0679">Respiratory chain</keyword>
<protein>
    <recommendedName>
        <fullName evidence="10">NADH-ubiquinone oxidoreductase 12 kDa subunit</fullName>
    </recommendedName>
</protein>
<dbReference type="InParanoid" id="A0A067PEI0"/>
<sequence>MATNVKADELQARMEARDKHIRESWIQAMEARVVHQALQKCQRIEGVNSYENCKEFSERYIVMLRENKVKGYKEIDLS</sequence>
<dbReference type="GO" id="GO:0005743">
    <property type="term" value="C:mitochondrial inner membrane"/>
    <property type="evidence" value="ECO:0007669"/>
    <property type="project" value="UniProtKB-SubCell"/>
</dbReference>
<accession>A0A067PEI0</accession>
<name>A0A067PEI0_9AGAM</name>
<dbReference type="EMBL" id="KL197735">
    <property type="protein sequence ID" value="KDQ53189.1"/>
    <property type="molecule type" value="Genomic_DNA"/>
</dbReference>
<dbReference type="PANTHER" id="PTHR13094">
    <property type="entry name" value="NADH-UBIQUINONE OXIDOREDUCTASE PDSW SUBUNIT"/>
    <property type="match status" value="1"/>
</dbReference>
<keyword evidence="7" id="KW-0472">Membrane</keyword>
<dbReference type="Proteomes" id="UP000027265">
    <property type="component" value="Unassembled WGS sequence"/>
</dbReference>
<evidence type="ECO:0000313" key="8">
    <source>
        <dbReference type="EMBL" id="KDQ53189.1"/>
    </source>
</evidence>
<keyword evidence="9" id="KW-1185">Reference proteome</keyword>
<evidence type="ECO:0000256" key="6">
    <source>
        <dbReference type="ARBA" id="ARBA00023128"/>
    </source>
</evidence>
<evidence type="ECO:0000313" key="9">
    <source>
        <dbReference type="Proteomes" id="UP000027265"/>
    </source>
</evidence>
<reference evidence="9" key="1">
    <citation type="journal article" date="2014" name="Proc. Natl. Acad. Sci. U.S.A.">
        <title>Extensive sampling of basidiomycete genomes demonstrates inadequacy of the white-rot/brown-rot paradigm for wood decay fungi.</title>
        <authorList>
            <person name="Riley R."/>
            <person name="Salamov A.A."/>
            <person name="Brown D.W."/>
            <person name="Nagy L.G."/>
            <person name="Floudas D."/>
            <person name="Held B.W."/>
            <person name="Levasseur A."/>
            <person name="Lombard V."/>
            <person name="Morin E."/>
            <person name="Otillar R."/>
            <person name="Lindquist E.A."/>
            <person name="Sun H."/>
            <person name="LaButti K.M."/>
            <person name="Schmutz J."/>
            <person name="Jabbour D."/>
            <person name="Luo H."/>
            <person name="Baker S.E."/>
            <person name="Pisabarro A.G."/>
            <person name="Walton J.D."/>
            <person name="Blanchette R.A."/>
            <person name="Henrissat B."/>
            <person name="Martin F."/>
            <person name="Cullen D."/>
            <person name="Hibbett D.S."/>
            <person name="Grigoriev I.V."/>
        </authorList>
    </citation>
    <scope>NUCLEOTIDE SEQUENCE [LARGE SCALE GENOMIC DNA]</scope>
    <source>
        <strain evidence="9">MUCL 33604</strain>
    </source>
</reference>
<dbReference type="AlphaFoldDB" id="A0A067PEI0"/>
<dbReference type="HOGENOM" id="CLU_196217_0_0_1"/>
<evidence type="ECO:0000256" key="4">
    <source>
        <dbReference type="ARBA" id="ARBA00022792"/>
    </source>
</evidence>
<evidence type="ECO:0008006" key="10">
    <source>
        <dbReference type="Google" id="ProtNLM"/>
    </source>
</evidence>
<keyword evidence="5" id="KW-0249">Electron transport</keyword>
<evidence type="ECO:0000256" key="2">
    <source>
        <dbReference type="ARBA" id="ARBA00022448"/>
    </source>
</evidence>
<keyword evidence="2" id="KW-0813">Transport</keyword>
<proteinExistence type="predicted"/>
<evidence type="ECO:0000256" key="7">
    <source>
        <dbReference type="ARBA" id="ARBA00023136"/>
    </source>
</evidence>
<evidence type="ECO:0000256" key="3">
    <source>
        <dbReference type="ARBA" id="ARBA00022660"/>
    </source>
</evidence>